<feature type="compositionally biased region" description="Low complexity" evidence="1">
    <location>
        <begin position="848"/>
        <end position="869"/>
    </location>
</feature>
<dbReference type="Proteomes" id="UP000736335">
    <property type="component" value="Unassembled WGS sequence"/>
</dbReference>
<gene>
    <name evidence="2" type="ORF">BJ322DRAFT_557922</name>
</gene>
<evidence type="ECO:0000313" key="2">
    <source>
        <dbReference type="EMBL" id="KAF9789802.1"/>
    </source>
</evidence>
<evidence type="ECO:0008006" key="4">
    <source>
        <dbReference type="Google" id="ProtNLM"/>
    </source>
</evidence>
<comment type="caution">
    <text evidence="2">The sequence shown here is derived from an EMBL/GenBank/DDBJ whole genome shotgun (WGS) entry which is preliminary data.</text>
</comment>
<dbReference type="InterPro" id="IPR027417">
    <property type="entry name" value="P-loop_NTPase"/>
</dbReference>
<feature type="region of interest" description="Disordered" evidence="1">
    <location>
        <begin position="160"/>
        <end position="190"/>
    </location>
</feature>
<dbReference type="PANTHER" id="PTHR47691">
    <property type="entry name" value="REGULATOR-RELATED"/>
    <property type="match status" value="1"/>
</dbReference>
<feature type="compositionally biased region" description="Polar residues" evidence="1">
    <location>
        <begin position="870"/>
        <end position="880"/>
    </location>
</feature>
<protein>
    <recommendedName>
        <fullName evidence="4">NB-ARC domain-containing protein</fullName>
    </recommendedName>
</protein>
<feature type="region of interest" description="Disordered" evidence="1">
    <location>
        <begin position="848"/>
        <end position="880"/>
    </location>
</feature>
<organism evidence="2 3">
    <name type="scientific">Thelephora terrestris</name>
    <dbReference type="NCBI Taxonomy" id="56493"/>
    <lineage>
        <taxon>Eukaryota</taxon>
        <taxon>Fungi</taxon>
        <taxon>Dikarya</taxon>
        <taxon>Basidiomycota</taxon>
        <taxon>Agaricomycotina</taxon>
        <taxon>Agaricomycetes</taxon>
        <taxon>Thelephorales</taxon>
        <taxon>Thelephoraceae</taxon>
        <taxon>Thelephora</taxon>
    </lineage>
</organism>
<dbReference type="SUPFAM" id="SSF52540">
    <property type="entry name" value="P-loop containing nucleoside triphosphate hydrolases"/>
    <property type="match status" value="1"/>
</dbReference>
<dbReference type="AlphaFoldDB" id="A0A9P6HL96"/>
<evidence type="ECO:0000313" key="3">
    <source>
        <dbReference type="Proteomes" id="UP000736335"/>
    </source>
</evidence>
<dbReference type="OrthoDB" id="1534087at2759"/>
<reference evidence="2" key="1">
    <citation type="journal article" date="2020" name="Nat. Commun.">
        <title>Large-scale genome sequencing of mycorrhizal fungi provides insights into the early evolution of symbiotic traits.</title>
        <authorList>
            <person name="Miyauchi S."/>
            <person name="Kiss E."/>
            <person name="Kuo A."/>
            <person name="Drula E."/>
            <person name="Kohler A."/>
            <person name="Sanchez-Garcia M."/>
            <person name="Morin E."/>
            <person name="Andreopoulos B."/>
            <person name="Barry K.W."/>
            <person name="Bonito G."/>
            <person name="Buee M."/>
            <person name="Carver A."/>
            <person name="Chen C."/>
            <person name="Cichocki N."/>
            <person name="Clum A."/>
            <person name="Culley D."/>
            <person name="Crous P.W."/>
            <person name="Fauchery L."/>
            <person name="Girlanda M."/>
            <person name="Hayes R.D."/>
            <person name="Keri Z."/>
            <person name="LaButti K."/>
            <person name="Lipzen A."/>
            <person name="Lombard V."/>
            <person name="Magnuson J."/>
            <person name="Maillard F."/>
            <person name="Murat C."/>
            <person name="Nolan M."/>
            <person name="Ohm R.A."/>
            <person name="Pangilinan J."/>
            <person name="Pereira M.F."/>
            <person name="Perotto S."/>
            <person name="Peter M."/>
            <person name="Pfister S."/>
            <person name="Riley R."/>
            <person name="Sitrit Y."/>
            <person name="Stielow J.B."/>
            <person name="Szollosi G."/>
            <person name="Zifcakova L."/>
            <person name="Stursova M."/>
            <person name="Spatafora J.W."/>
            <person name="Tedersoo L."/>
            <person name="Vaario L.M."/>
            <person name="Yamada A."/>
            <person name="Yan M."/>
            <person name="Wang P."/>
            <person name="Xu J."/>
            <person name="Bruns T."/>
            <person name="Baldrian P."/>
            <person name="Vilgalys R."/>
            <person name="Dunand C."/>
            <person name="Henrissat B."/>
            <person name="Grigoriev I.V."/>
            <person name="Hibbett D."/>
            <person name="Nagy L.G."/>
            <person name="Martin F.M."/>
        </authorList>
    </citation>
    <scope>NUCLEOTIDE SEQUENCE</scope>
    <source>
        <strain evidence="2">UH-Tt-Lm1</strain>
    </source>
</reference>
<proteinExistence type="predicted"/>
<dbReference type="Gene3D" id="3.40.50.300">
    <property type="entry name" value="P-loop containing nucleotide triphosphate hydrolases"/>
    <property type="match status" value="1"/>
</dbReference>
<dbReference type="InterPro" id="IPR059179">
    <property type="entry name" value="MLKL-like_MCAfunc"/>
</dbReference>
<dbReference type="EMBL" id="WIUZ02000003">
    <property type="protein sequence ID" value="KAF9789802.1"/>
    <property type="molecule type" value="Genomic_DNA"/>
</dbReference>
<sequence length="880" mass="98648">MASTSQGQKVHYVVSSTLDADIQALNDARDNCNITPAQDAFDASSALLTTIRNDMANEQDYVNLGRFCADVCKALDRGLEGRRPDKISPPVLEAIEQFTTTLAAIRKKTDERVKRSLASKLIHRKGEKEAIAGWNRDLVRILHIFNTELLMDVHSMLSDPRRHPSACQERTDSRHKSTQTSVPVGELPPPPPKSCFGRGELIEQVIGSAENLEPVALIGAGGVGKTSIALTVLHDDRIKQRFDSNRRFIRCDQFPASCLHFLARLSEVIGAGIENPEDMAPLRPILSSNEMIIVLDNAESILDPQGTSQEEIYAVVDELCRFKTICVCITSRITTVPPYCKRPEIPTLSMESACDIFYGIYGGGGRSRIIDNLLQRLDFHALSITLLATTASDNVWDHNRLAKEWDVHRAQVLRTDRNESLAATIELSLVSPTFRNLGPDVRDLLGVVAFFPQGVNEKNLDWLFPTIPDRKNFFDKFCALSLTYQSSGFITMLAPIRDHLRPRDPMSSPLLCATKDRYFTRLSVGLDPDKSGFGETRWIVSEDVNVEHLLDVFIPIEEPNVWNVCVHFMRHLYWQKPRQTVLRSKIESLPDSHPYKARCLFQVSRLFESVGNRAEQKRLLVRALTLERGRGDDFRIAQTLEYLSRANRHLGLLSEGVQQAEEALEMFKRLGNAMGQASCLDALAWLLFEDDQLDAAEDTVLHMMRLLPEEGEESRVCKSHRLLAQIFHFKGEKENAIHHIETALAVASAFNWNDELFWIHYVMAGLFSDDGEFDDANAHIEQAKSHAADNPYNLGRGMEAQARIWYQQCRLDDARCEALRTLETYERFGAAKDANALKALLQEIENAAGSQSLSESDSSACSTTYSTATENSQGADQGTG</sequence>
<dbReference type="SUPFAM" id="SSF48452">
    <property type="entry name" value="TPR-like"/>
    <property type="match status" value="2"/>
</dbReference>
<dbReference type="PANTHER" id="PTHR47691:SF3">
    <property type="entry name" value="HTH-TYPE TRANSCRIPTIONAL REGULATOR RV0890C-RELATED"/>
    <property type="match status" value="1"/>
</dbReference>
<dbReference type="CDD" id="cd21037">
    <property type="entry name" value="MLKL_NTD"/>
    <property type="match status" value="1"/>
</dbReference>
<accession>A0A9P6HL96</accession>
<keyword evidence="3" id="KW-1185">Reference proteome</keyword>
<reference evidence="2" key="2">
    <citation type="submission" date="2020-11" db="EMBL/GenBank/DDBJ databases">
        <authorList>
            <consortium name="DOE Joint Genome Institute"/>
            <person name="Kuo A."/>
            <person name="Miyauchi S."/>
            <person name="Kiss E."/>
            <person name="Drula E."/>
            <person name="Kohler A."/>
            <person name="Sanchez-Garcia M."/>
            <person name="Andreopoulos B."/>
            <person name="Barry K.W."/>
            <person name="Bonito G."/>
            <person name="Buee M."/>
            <person name="Carver A."/>
            <person name="Chen C."/>
            <person name="Cichocki N."/>
            <person name="Clum A."/>
            <person name="Culley D."/>
            <person name="Crous P.W."/>
            <person name="Fauchery L."/>
            <person name="Girlanda M."/>
            <person name="Hayes R."/>
            <person name="Keri Z."/>
            <person name="Labutti K."/>
            <person name="Lipzen A."/>
            <person name="Lombard V."/>
            <person name="Magnuson J."/>
            <person name="Maillard F."/>
            <person name="Morin E."/>
            <person name="Murat C."/>
            <person name="Nolan M."/>
            <person name="Ohm R."/>
            <person name="Pangilinan J."/>
            <person name="Pereira M."/>
            <person name="Perotto S."/>
            <person name="Peter M."/>
            <person name="Riley R."/>
            <person name="Sitrit Y."/>
            <person name="Stielow B."/>
            <person name="Szollosi G."/>
            <person name="Zifcakova L."/>
            <person name="Stursova M."/>
            <person name="Spatafora J.W."/>
            <person name="Tedersoo L."/>
            <person name="Vaario L.-M."/>
            <person name="Yamada A."/>
            <person name="Yan M."/>
            <person name="Wang P."/>
            <person name="Xu J."/>
            <person name="Bruns T."/>
            <person name="Baldrian P."/>
            <person name="Vilgalys R."/>
            <person name="Henrissat B."/>
            <person name="Grigoriev I.V."/>
            <person name="Hibbett D."/>
            <person name="Nagy L.G."/>
            <person name="Martin F.M."/>
        </authorList>
    </citation>
    <scope>NUCLEOTIDE SEQUENCE</scope>
    <source>
        <strain evidence="2">UH-Tt-Lm1</strain>
    </source>
</reference>
<dbReference type="Gene3D" id="1.25.40.10">
    <property type="entry name" value="Tetratricopeptide repeat domain"/>
    <property type="match status" value="1"/>
</dbReference>
<dbReference type="InterPro" id="IPR011990">
    <property type="entry name" value="TPR-like_helical_dom_sf"/>
</dbReference>
<evidence type="ECO:0000256" key="1">
    <source>
        <dbReference type="SAM" id="MobiDB-lite"/>
    </source>
</evidence>
<name>A0A9P6HL96_9AGAM</name>